<dbReference type="Proteomes" id="UP000598820">
    <property type="component" value="Unassembled WGS sequence"/>
</dbReference>
<accession>A0A926XUD3</accession>
<reference evidence="1" key="1">
    <citation type="submission" date="2020-09" db="EMBL/GenBank/DDBJ databases">
        <authorList>
            <person name="Kim M.K."/>
        </authorList>
    </citation>
    <scope>NUCLEOTIDE SEQUENCE</scope>
    <source>
        <strain evidence="1">BT702</strain>
    </source>
</reference>
<dbReference type="AlphaFoldDB" id="A0A926XUD3"/>
<sequence length="97" mass="11200">MPNSVKPNKIPEYMIIENPYSGKMVNVLPLFELMSEDALNDGPQSIIEKIQEVHDFLSTSVPKIRGCQVAVDEWAQANYWLVKMRKTLENMNEFSIR</sequence>
<name>A0A926XUD3_9BACT</name>
<gene>
    <name evidence="1" type="ORF">IC229_05925</name>
</gene>
<keyword evidence="2" id="KW-1185">Reference proteome</keyword>
<organism evidence="1 2">
    <name type="scientific">Spirosoma profusum</name>
    <dbReference type="NCBI Taxonomy" id="2771354"/>
    <lineage>
        <taxon>Bacteria</taxon>
        <taxon>Pseudomonadati</taxon>
        <taxon>Bacteroidota</taxon>
        <taxon>Cytophagia</taxon>
        <taxon>Cytophagales</taxon>
        <taxon>Cytophagaceae</taxon>
        <taxon>Spirosoma</taxon>
    </lineage>
</organism>
<comment type="caution">
    <text evidence="1">The sequence shown here is derived from an EMBL/GenBank/DDBJ whole genome shotgun (WGS) entry which is preliminary data.</text>
</comment>
<dbReference type="EMBL" id="JACWZY010000003">
    <property type="protein sequence ID" value="MBD2700164.1"/>
    <property type="molecule type" value="Genomic_DNA"/>
</dbReference>
<evidence type="ECO:0000313" key="2">
    <source>
        <dbReference type="Proteomes" id="UP000598820"/>
    </source>
</evidence>
<dbReference type="RefSeq" id="WP_190886016.1">
    <property type="nucleotide sequence ID" value="NZ_JACWZY010000003.1"/>
</dbReference>
<protein>
    <submittedName>
        <fullName evidence="1">Uncharacterized protein</fullName>
    </submittedName>
</protein>
<proteinExistence type="predicted"/>
<evidence type="ECO:0000313" key="1">
    <source>
        <dbReference type="EMBL" id="MBD2700164.1"/>
    </source>
</evidence>